<dbReference type="EMBL" id="JASSZA010000009">
    <property type="protein sequence ID" value="KAK2102834.1"/>
    <property type="molecule type" value="Genomic_DNA"/>
</dbReference>
<accession>A0ABQ9V1E8</accession>
<evidence type="ECO:0000313" key="2">
    <source>
        <dbReference type="EMBL" id="KAK2102834.1"/>
    </source>
</evidence>
<dbReference type="Proteomes" id="UP001266305">
    <property type="component" value="Unassembled WGS sequence"/>
</dbReference>
<protein>
    <submittedName>
        <fullName evidence="2">Uncharacterized protein</fullName>
    </submittedName>
</protein>
<evidence type="ECO:0000313" key="3">
    <source>
        <dbReference type="Proteomes" id="UP001266305"/>
    </source>
</evidence>
<feature type="non-terminal residue" evidence="2">
    <location>
        <position position="51"/>
    </location>
</feature>
<name>A0ABQ9V1E8_SAGOE</name>
<proteinExistence type="predicted"/>
<gene>
    <name evidence="2" type="ORF">P7K49_020501</name>
</gene>
<keyword evidence="3" id="KW-1185">Reference proteome</keyword>
<feature type="region of interest" description="Disordered" evidence="1">
    <location>
        <begin position="1"/>
        <end position="34"/>
    </location>
</feature>
<evidence type="ECO:0000256" key="1">
    <source>
        <dbReference type="SAM" id="MobiDB-lite"/>
    </source>
</evidence>
<comment type="caution">
    <text evidence="2">The sequence shown here is derived from an EMBL/GenBank/DDBJ whole genome shotgun (WGS) entry which is preliminary data.</text>
</comment>
<organism evidence="2 3">
    <name type="scientific">Saguinus oedipus</name>
    <name type="common">Cotton-top tamarin</name>
    <name type="synonym">Oedipomidas oedipus</name>
    <dbReference type="NCBI Taxonomy" id="9490"/>
    <lineage>
        <taxon>Eukaryota</taxon>
        <taxon>Metazoa</taxon>
        <taxon>Chordata</taxon>
        <taxon>Craniata</taxon>
        <taxon>Vertebrata</taxon>
        <taxon>Euteleostomi</taxon>
        <taxon>Mammalia</taxon>
        <taxon>Eutheria</taxon>
        <taxon>Euarchontoglires</taxon>
        <taxon>Primates</taxon>
        <taxon>Haplorrhini</taxon>
        <taxon>Platyrrhini</taxon>
        <taxon>Cebidae</taxon>
        <taxon>Callitrichinae</taxon>
        <taxon>Saguinus</taxon>
    </lineage>
</organism>
<reference evidence="2 3" key="1">
    <citation type="submission" date="2023-05" db="EMBL/GenBank/DDBJ databases">
        <title>B98-5 Cell Line De Novo Hybrid Assembly: An Optical Mapping Approach.</title>
        <authorList>
            <person name="Kananen K."/>
            <person name="Auerbach J.A."/>
            <person name="Kautto E."/>
            <person name="Blachly J.S."/>
        </authorList>
    </citation>
    <scope>NUCLEOTIDE SEQUENCE [LARGE SCALE GENOMIC DNA]</scope>
    <source>
        <strain evidence="2">B95-8</strain>
        <tissue evidence="2">Cell line</tissue>
    </source>
</reference>
<sequence length="51" mass="5316">MPISKDLVEDMAELPTEDGAAGQRQPDGIGPESEGTLLVVCAQDDTCNVKA</sequence>